<dbReference type="InterPro" id="IPR046350">
    <property type="entry name" value="Cystatin_sf"/>
</dbReference>
<proteinExistence type="inferred from homology"/>
<dbReference type="InterPro" id="IPR000010">
    <property type="entry name" value="Cystatin_dom"/>
</dbReference>
<dbReference type="OMA" id="DYAVTEY"/>
<evidence type="ECO:0000256" key="1">
    <source>
        <dbReference type="ARBA" id="ARBA00007233"/>
    </source>
</evidence>
<evidence type="ECO:0000259" key="6">
    <source>
        <dbReference type="SMART" id="SM00043"/>
    </source>
</evidence>
<reference evidence="7" key="2">
    <citation type="submission" date="2018-05" db="EMBL/GenBank/DDBJ databases">
        <title>OpunRS2 (Oryza punctata Reference Sequence Version 2).</title>
        <authorList>
            <person name="Zhang J."/>
            <person name="Kudrna D."/>
            <person name="Lee S."/>
            <person name="Talag J."/>
            <person name="Welchert J."/>
            <person name="Wing R.A."/>
        </authorList>
    </citation>
    <scope>NUCLEOTIDE SEQUENCE [LARGE SCALE GENOMIC DNA]</scope>
</reference>
<dbReference type="Proteomes" id="UP000026962">
    <property type="component" value="Chromosome 3"/>
</dbReference>
<dbReference type="PROSITE" id="PS00287">
    <property type="entry name" value="CYSTATIN"/>
    <property type="match status" value="1"/>
</dbReference>
<evidence type="ECO:0000256" key="5">
    <source>
        <dbReference type="SAM" id="SignalP"/>
    </source>
</evidence>
<dbReference type="SMART" id="SM00043">
    <property type="entry name" value="CY"/>
    <property type="match status" value="1"/>
</dbReference>
<dbReference type="STRING" id="4537.A0A0E0KAD3"/>
<protein>
    <submittedName>
        <fullName evidence="7">Cysteine proteinase inhibitor</fullName>
    </submittedName>
</protein>
<dbReference type="AlphaFoldDB" id="A0A0E0KAD3"/>
<feature type="domain" description="Cystatin" evidence="6">
    <location>
        <begin position="22"/>
        <end position="114"/>
    </location>
</feature>
<keyword evidence="5" id="KW-0732">Signal</keyword>
<evidence type="ECO:0000256" key="2">
    <source>
        <dbReference type="ARBA" id="ARBA00022690"/>
    </source>
</evidence>
<sequence>MAKTMTTRGLLLAAVAVCAAAALPGGWSPIKDIGDPHIQELGRWAITENNRVSPSDELTFHRVTGGEQQVVSGMNYRLDIEAASGGDDVTGSYRAVVFEQEWSNTRKLISFGKNNNF</sequence>
<dbReference type="GO" id="GO:0004869">
    <property type="term" value="F:cysteine-type endopeptidase inhibitor activity"/>
    <property type="evidence" value="ECO:0007669"/>
    <property type="project" value="UniProtKB-KW"/>
</dbReference>
<name>A0A0E0KAD3_ORYPU</name>
<keyword evidence="3" id="KW-0789">Thiol protease inhibitor</keyword>
<keyword evidence="2" id="KW-0646">Protease inhibitor</keyword>
<keyword evidence="8" id="KW-1185">Reference proteome</keyword>
<organism evidence="7">
    <name type="scientific">Oryza punctata</name>
    <name type="common">Red rice</name>
    <dbReference type="NCBI Taxonomy" id="4537"/>
    <lineage>
        <taxon>Eukaryota</taxon>
        <taxon>Viridiplantae</taxon>
        <taxon>Streptophyta</taxon>
        <taxon>Embryophyta</taxon>
        <taxon>Tracheophyta</taxon>
        <taxon>Spermatophyta</taxon>
        <taxon>Magnoliopsida</taxon>
        <taxon>Liliopsida</taxon>
        <taxon>Poales</taxon>
        <taxon>Poaceae</taxon>
        <taxon>BOP clade</taxon>
        <taxon>Oryzoideae</taxon>
        <taxon>Oryzeae</taxon>
        <taxon>Oryzinae</taxon>
        <taxon>Oryza</taxon>
    </lineage>
</organism>
<evidence type="ECO:0000256" key="3">
    <source>
        <dbReference type="ARBA" id="ARBA00022704"/>
    </source>
</evidence>
<dbReference type="GO" id="GO:0006952">
    <property type="term" value="P:defense response"/>
    <property type="evidence" value="ECO:0007669"/>
    <property type="project" value="UniProtKB-KW"/>
</dbReference>
<dbReference type="PANTHER" id="PTHR47116">
    <property type="entry name" value="PHLOEM FILAMENT PROTEIN"/>
    <property type="match status" value="1"/>
</dbReference>
<dbReference type="EnsemblPlants" id="OPUNC03G07670.1">
    <property type="protein sequence ID" value="OPUNC03G07670.1"/>
    <property type="gene ID" value="OPUNC03G07670"/>
</dbReference>
<keyword evidence="4" id="KW-0611">Plant defense</keyword>
<accession>A0A0E0KAD3</accession>
<evidence type="ECO:0000313" key="8">
    <source>
        <dbReference type="Proteomes" id="UP000026962"/>
    </source>
</evidence>
<dbReference type="HOGENOM" id="CLU_113093_2_1_1"/>
<dbReference type="InterPro" id="IPR018073">
    <property type="entry name" value="Prot_inh_cystat_CS"/>
</dbReference>
<dbReference type="SUPFAM" id="SSF54403">
    <property type="entry name" value="Cystatin/monellin"/>
    <property type="match status" value="1"/>
</dbReference>
<comment type="similarity">
    <text evidence="1">Belongs to the cystatin family. Phytocystatin subfamily.</text>
</comment>
<dbReference type="InterPro" id="IPR027214">
    <property type="entry name" value="Cystatin"/>
</dbReference>
<dbReference type="Gramene" id="OPUNC03G07670.1">
    <property type="protein sequence ID" value="OPUNC03G07670.1"/>
    <property type="gene ID" value="OPUNC03G07670"/>
</dbReference>
<reference evidence="7" key="1">
    <citation type="submission" date="2015-04" db="UniProtKB">
        <authorList>
            <consortium name="EnsemblPlants"/>
        </authorList>
    </citation>
    <scope>IDENTIFICATION</scope>
</reference>
<feature type="signal peptide" evidence="5">
    <location>
        <begin position="1"/>
        <end position="21"/>
    </location>
</feature>
<evidence type="ECO:0000313" key="7">
    <source>
        <dbReference type="EnsemblPlants" id="OPUNC03G07670.1"/>
    </source>
</evidence>
<dbReference type="Pfam" id="PF16845">
    <property type="entry name" value="SQAPI"/>
    <property type="match status" value="1"/>
</dbReference>
<dbReference type="CDD" id="cd00042">
    <property type="entry name" value="CY"/>
    <property type="match status" value="1"/>
</dbReference>
<dbReference type="Gene3D" id="3.10.450.10">
    <property type="match status" value="1"/>
</dbReference>
<dbReference type="eggNOG" id="ENOG502S46Q">
    <property type="taxonomic scope" value="Eukaryota"/>
</dbReference>
<evidence type="ECO:0000256" key="4">
    <source>
        <dbReference type="ARBA" id="ARBA00022821"/>
    </source>
</evidence>
<feature type="chain" id="PRO_5018537850" evidence="5">
    <location>
        <begin position="22"/>
        <end position="117"/>
    </location>
</feature>